<sequence>MARIRSTAGNFEDIRSEISNSASIKGLTAAERKAAATSSAKNLVAPDIPAFDVISLPPVSIRKYRAAYKLPGSSTTPSSSASSLNGIQKRSSVGMRACAGNALQKHFDSMHIPKEHEIAARFLYRVKTQDRELRVRFGPS</sequence>
<dbReference type="EMBL" id="LXFE01000367">
    <property type="protein sequence ID" value="OLL25552.1"/>
    <property type="molecule type" value="Genomic_DNA"/>
</dbReference>
<gene>
    <name evidence="1" type="ORF">NEOLI_003574</name>
</gene>
<evidence type="ECO:0008006" key="3">
    <source>
        <dbReference type="Google" id="ProtNLM"/>
    </source>
</evidence>
<organism evidence="1 2">
    <name type="scientific">Neolecta irregularis (strain DAH-3)</name>
    <dbReference type="NCBI Taxonomy" id="1198029"/>
    <lineage>
        <taxon>Eukaryota</taxon>
        <taxon>Fungi</taxon>
        <taxon>Dikarya</taxon>
        <taxon>Ascomycota</taxon>
        <taxon>Taphrinomycotina</taxon>
        <taxon>Neolectales</taxon>
        <taxon>Neolectaceae</taxon>
        <taxon>Neolecta</taxon>
    </lineage>
</organism>
<protein>
    <recommendedName>
        <fullName evidence="3">Histone deacetylase complex subunit SAP30 Sin3 binding domain-containing protein</fullName>
    </recommendedName>
</protein>
<evidence type="ECO:0000313" key="1">
    <source>
        <dbReference type="EMBL" id="OLL25552.1"/>
    </source>
</evidence>
<dbReference type="Gene3D" id="6.10.160.20">
    <property type="match status" value="1"/>
</dbReference>
<name>A0A1U7LSN2_NEOID</name>
<evidence type="ECO:0000313" key="2">
    <source>
        <dbReference type="Proteomes" id="UP000186594"/>
    </source>
</evidence>
<comment type="caution">
    <text evidence="1">The sequence shown here is derived from an EMBL/GenBank/DDBJ whole genome shotgun (WGS) entry which is preliminary data.</text>
</comment>
<dbReference type="Proteomes" id="UP000186594">
    <property type="component" value="Unassembled WGS sequence"/>
</dbReference>
<dbReference type="InterPro" id="IPR038291">
    <property type="entry name" value="SAP30_C_sf"/>
</dbReference>
<reference evidence="1 2" key="1">
    <citation type="submission" date="2016-04" db="EMBL/GenBank/DDBJ databases">
        <title>Evolutionary innovation and constraint leading to complex multicellularity in the Ascomycota.</title>
        <authorList>
            <person name="Cisse O."/>
            <person name="Nguyen A."/>
            <person name="Hewitt D.A."/>
            <person name="Jedd G."/>
            <person name="Stajich J.E."/>
        </authorList>
    </citation>
    <scope>NUCLEOTIDE SEQUENCE [LARGE SCALE GENOMIC DNA]</scope>
    <source>
        <strain evidence="1 2">DAH-3</strain>
    </source>
</reference>
<proteinExistence type="predicted"/>
<dbReference type="AlphaFoldDB" id="A0A1U7LSN2"/>
<accession>A0A1U7LSN2</accession>
<keyword evidence="2" id="KW-1185">Reference proteome</keyword>
<dbReference type="OrthoDB" id="510958at2759"/>